<organism evidence="2 3">
    <name type="scientific">Microbulbifer harenosus</name>
    <dbReference type="NCBI Taxonomy" id="2576840"/>
    <lineage>
        <taxon>Bacteria</taxon>
        <taxon>Pseudomonadati</taxon>
        <taxon>Pseudomonadota</taxon>
        <taxon>Gammaproteobacteria</taxon>
        <taxon>Cellvibrionales</taxon>
        <taxon>Microbulbiferaceae</taxon>
        <taxon>Microbulbifer</taxon>
    </lineage>
</organism>
<name>A0ABY2UFX2_9GAMM</name>
<reference evidence="2 3" key="1">
    <citation type="submission" date="2019-05" db="EMBL/GenBank/DDBJ databases">
        <title>Microbulbifer harenosus sp. nov., an alginate-degrading bacterium isolated from coastal sand.</title>
        <authorList>
            <person name="Huang H."/>
            <person name="Mo K."/>
            <person name="Bao S."/>
        </authorList>
    </citation>
    <scope>NUCLEOTIDE SEQUENCE [LARGE SCALE GENOMIC DNA]</scope>
    <source>
        <strain evidence="2 3">HB161719</strain>
    </source>
</reference>
<evidence type="ECO:0000313" key="2">
    <source>
        <dbReference type="EMBL" id="TLM75227.1"/>
    </source>
</evidence>
<keyword evidence="3" id="KW-1185">Reference proteome</keyword>
<feature type="compositionally biased region" description="Polar residues" evidence="1">
    <location>
        <begin position="1"/>
        <end position="15"/>
    </location>
</feature>
<proteinExistence type="predicted"/>
<comment type="caution">
    <text evidence="2">The sequence shown here is derived from an EMBL/GenBank/DDBJ whole genome shotgun (WGS) entry which is preliminary data.</text>
</comment>
<protein>
    <submittedName>
        <fullName evidence="2">Uncharacterized protein</fullName>
    </submittedName>
</protein>
<dbReference type="Proteomes" id="UP000306791">
    <property type="component" value="Unassembled WGS sequence"/>
</dbReference>
<dbReference type="EMBL" id="VANI01000018">
    <property type="protein sequence ID" value="TLM75227.1"/>
    <property type="molecule type" value="Genomic_DNA"/>
</dbReference>
<accession>A0ABY2UFX2</accession>
<gene>
    <name evidence="2" type="ORF">FDY93_16155</name>
</gene>
<evidence type="ECO:0000313" key="3">
    <source>
        <dbReference type="Proteomes" id="UP000306791"/>
    </source>
</evidence>
<dbReference type="RefSeq" id="WP_138236798.1">
    <property type="nucleotide sequence ID" value="NZ_CP185860.1"/>
</dbReference>
<sequence length="60" mass="6535">MKTTLTSAFQPSYEATGQRLDEAGPDEILHGSTGRNSGTVRGRAEITSLNRVPAMDRERT</sequence>
<feature type="region of interest" description="Disordered" evidence="1">
    <location>
        <begin position="1"/>
        <end position="40"/>
    </location>
</feature>
<evidence type="ECO:0000256" key="1">
    <source>
        <dbReference type="SAM" id="MobiDB-lite"/>
    </source>
</evidence>